<sequence length="222" mass="24788">MYGIRISFGLILVVFLHTCIVEGRWTQLNRIPVCFEGRGNRPGQLMYTGPGMVLGALKLKWKSGTIRCVSDQAYDSRWGCHHYSSFRSYPFNVIVTDGKDKILYPLNQYIKHTSGLWYYLPAQDSKHSDAIVFSDFDTPLYLHHMMQLKIWYGEDLKNWSETDNQGQVCVDLFGFVIEHSGSRNSSGGAGGSGGSSVAVNSKAVNLLTSLKETLGKVISGTY</sequence>
<dbReference type="InParanoid" id="A0A6P8I3U7"/>
<proteinExistence type="predicted"/>
<dbReference type="GeneID" id="116298287"/>
<gene>
    <name evidence="3" type="primary">LOC116298287</name>
</gene>
<dbReference type="AlphaFoldDB" id="A0A6P8I3U7"/>
<evidence type="ECO:0000313" key="2">
    <source>
        <dbReference type="Proteomes" id="UP000515163"/>
    </source>
</evidence>
<feature type="signal peptide" evidence="1">
    <location>
        <begin position="1"/>
        <end position="23"/>
    </location>
</feature>
<dbReference type="OrthoDB" id="6022142at2759"/>
<accession>A0A6P8I3U7</accession>
<dbReference type="Proteomes" id="UP000515163">
    <property type="component" value="Unplaced"/>
</dbReference>
<name>A0A6P8I3U7_ACTTE</name>
<dbReference type="RefSeq" id="XP_031562543.1">
    <property type="nucleotide sequence ID" value="XM_031706683.1"/>
</dbReference>
<dbReference type="KEGG" id="aten:116298287"/>
<organism evidence="2 3">
    <name type="scientific">Actinia tenebrosa</name>
    <name type="common">Australian red waratah sea anemone</name>
    <dbReference type="NCBI Taxonomy" id="6105"/>
    <lineage>
        <taxon>Eukaryota</taxon>
        <taxon>Metazoa</taxon>
        <taxon>Cnidaria</taxon>
        <taxon>Anthozoa</taxon>
        <taxon>Hexacorallia</taxon>
        <taxon>Actiniaria</taxon>
        <taxon>Actiniidae</taxon>
        <taxon>Actinia</taxon>
    </lineage>
</organism>
<evidence type="ECO:0000313" key="3">
    <source>
        <dbReference type="RefSeq" id="XP_031562543.1"/>
    </source>
</evidence>
<protein>
    <submittedName>
        <fullName evidence="3">Uncharacterized protein LOC116298287</fullName>
    </submittedName>
</protein>
<keyword evidence="1" id="KW-0732">Signal</keyword>
<evidence type="ECO:0000256" key="1">
    <source>
        <dbReference type="SAM" id="SignalP"/>
    </source>
</evidence>
<keyword evidence="2" id="KW-1185">Reference proteome</keyword>
<feature type="chain" id="PRO_5027650539" evidence="1">
    <location>
        <begin position="24"/>
        <end position="222"/>
    </location>
</feature>
<reference evidence="3" key="1">
    <citation type="submission" date="2025-08" db="UniProtKB">
        <authorList>
            <consortium name="RefSeq"/>
        </authorList>
    </citation>
    <scope>IDENTIFICATION</scope>
    <source>
        <tissue evidence="3">Tentacle</tissue>
    </source>
</reference>